<organism evidence="2 3">
    <name type="scientific">Exidia glandulosa HHB12029</name>
    <dbReference type="NCBI Taxonomy" id="1314781"/>
    <lineage>
        <taxon>Eukaryota</taxon>
        <taxon>Fungi</taxon>
        <taxon>Dikarya</taxon>
        <taxon>Basidiomycota</taxon>
        <taxon>Agaricomycotina</taxon>
        <taxon>Agaricomycetes</taxon>
        <taxon>Auriculariales</taxon>
        <taxon>Exidiaceae</taxon>
        <taxon>Exidia</taxon>
    </lineage>
</organism>
<feature type="region of interest" description="Disordered" evidence="1">
    <location>
        <begin position="1"/>
        <end position="28"/>
    </location>
</feature>
<evidence type="ECO:0000313" key="2">
    <source>
        <dbReference type="EMBL" id="KZV83622.1"/>
    </source>
</evidence>
<reference evidence="2 3" key="1">
    <citation type="journal article" date="2016" name="Mol. Biol. Evol.">
        <title>Comparative Genomics of Early-Diverging Mushroom-Forming Fungi Provides Insights into the Origins of Lignocellulose Decay Capabilities.</title>
        <authorList>
            <person name="Nagy L.G."/>
            <person name="Riley R."/>
            <person name="Tritt A."/>
            <person name="Adam C."/>
            <person name="Daum C."/>
            <person name="Floudas D."/>
            <person name="Sun H."/>
            <person name="Yadav J.S."/>
            <person name="Pangilinan J."/>
            <person name="Larsson K.H."/>
            <person name="Matsuura K."/>
            <person name="Barry K."/>
            <person name="Labutti K."/>
            <person name="Kuo R."/>
            <person name="Ohm R.A."/>
            <person name="Bhattacharya S.S."/>
            <person name="Shirouzu T."/>
            <person name="Yoshinaga Y."/>
            <person name="Martin F.M."/>
            <person name="Grigoriev I.V."/>
            <person name="Hibbett D.S."/>
        </authorList>
    </citation>
    <scope>NUCLEOTIDE SEQUENCE [LARGE SCALE GENOMIC DNA]</scope>
    <source>
        <strain evidence="2 3">HHB12029</strain>
    </source>
</reference>
<evidence type="ECO:0000313" key="3">
    <source>
        <dbReference type="Proteomes" id="UP000077266"/>
    </source>
</evidence>
<sequence length="778" mass="86549">MVVKTSVPPGAAGRDSSPAPEPDVSAYSEDRHALAPDDEMVAFPLDAVKPYPDRVRYHVVWRTPEGRTYVALYAHAPVIPPPPGENGPIGCDCTDHWGSTRYGEIQSDLRPWCPDVYREGATAHYAPDLFDGYGPCIQREVPGLFTEWTDARTVETGYSVEFNAETVATLAEYREVAVDVLSYLGVEETPPTPPSAAATQEELWVLWATWVREEQKLRGFILERLVGRDAYKRIQRDKRDLWERLYDCGYFQHGPVGAWFARPDLYLAQIRFLLDRSVPVLYKWTTFLSQNKSAAFLKPLNDAPPSRAELPAGVSPTLKRVFPAARPPPPPCKEHSETHEFLGCNATAAASSKRKGSDLPPDNIDRTKRVVFQEPDANDKPTPPATPRRSVPTAPRTPIRPAPLAARFEEALYTSTPRRRDALREPESPASPTAHAGAPALLSRITSPTASTLSSGTSSRESSPVPAAEGSSLIARLEQPVPATALGTIEVIALSDDLNQPLAVETEKGRLVGVEIQLLPRPDGVAPAVSVSESVLEFQIGGDQRHPRLIIRANGRALQVIKAAEAHGDIKKWIDCFFVALQYGMTVFTGVEVLATDVSIRRAFDSHDVVLATRVDPDHLPPARWATWKEGAKRIVSRPKGFRAAMLRGGIVWRIARYLNNNRAVESHPTAELYELGSPAPLAIDDKVYHDDWLSIEEERAILGWSGKTQPINIWMWPPANVWDKYSNGIWTKAHENWFRVRVQDLQTQYLGSQAFKPFMTGHDWEQHLRGWKKAFEA</sequence>
<dbReference type="Proteomes" id="UP000077266">
    <property type="component" value="Unassembled WGS sequence"/>
</dbReference>
<proteinExistence type="predicted"/>
<feature type="compositionally biased region" description="Low complexity" evidence="1">
    <location>
        <begin position="392"/>
        <end position="406"/>
    </location>
</feature>
<evidence type="ECO:0000256" key="1">
    <source>
        <dbReference type="SAM" id="MobiDB-lite"/>
    </source>
</evidence>
<feature type="region of interest" description="Disordered" evidence="1">
    <location>
        <begin position="349"/>
        <end position="470"/>
    </location>
</feature>
<feature type="compositionally biased region" description="Basic and acidic residues" evidence="1">
    <location>
        <begin position="418"/>
        <end position="427"/>
    </location>
</feature>
<gene>
    <name evidence="2" type="ORF">EXIGLDRAFT_777373</name>
</gene>
<name>A0A165D1D7_EXIGL</name>
<feature type="compositionally biased region" description="Low complexity" evidence="1">
    <location>
        <begin position="446"/>
        <end position="463"/>
    </location>
</feature>
<keyword evidence="3" id="KW-1185">Reference proteome</keyword>
<dbReference type="OrthoDB" id="3270336at2759"/>
<dbReference type="EMBL" id="KV426262">
    <property type="protein sequence ID" value="KZV83622.1"/>
    <property type="molecule type" value="Genomic_DNA"/>
</dbReference>
<dbReference type="InParanoid" id="A0A165D1D7"/>
<dbReference type="AlphaFoldDB" id="A0A165D1D7"/>
<protein>
    <submittedName>
        <fullName evidence="2">Uncharacterized protein</fullName>
    </submittedName>
</protein>
<accession>A0A165D1D7</accession>